<dbReference type="AlphaFoldDB" id="A0AAN6VC20"/>
<proteinExistence type="predicted"/>
<keyword evidence="2" id="KW-1185">Reference proteome</keyword>
<reference evidence="1" key="1">
    <citation type="journal article" date="2023" name="Mol. Phylogenet. Evol.">
        <title>Genome-scale phylogeny and comparative genomics of the fungal order Sordariales.</title>
        <authorList>
            <person name="Hensen N."/>
            <person name="Bonometti L."/>
            <person name="Westerberg I."/>
            <person name="Brannstrom I.O."/>
            <person name="Guillou S."/>
            <person name="Cros-Aarteil S."/>
            <person name="Calhoun S."/>
            <person name="Haridas S."/>
            <person name="Kuo A."/>
            <person name="Mondo S."/>
            <person name="Pangilinan J."/>
            <person name="Riley R."/>
            <person name="LaButti K."/>
            <person name="Andreopoulos B."/>
            <person name="Lipzen A."/>
            <person name="Chen C."/>
            <person name="Yan M."/>
            <person name="Daum C."/>
            <person name="Ng V."/>
            <person name="Clum A."/>
            <person name="Steindorff A."/>
            <person name="Ohm R.A."/>
            <person name="Martin F."/>
            <person name="Silar P."/>
            <person name="Natvig D.O."/>
            <person name="Lalanne C."/>
            <person name="Gautier V."/>
            <person name="Ament-Velasquez S.L."/>
            <person name="Kruys A."/>
            <person name="Hutchinson M.I."/>
            <person name="Powell A.J."/>
            <person name="Barry K."/>
            <person name="Miller A.N."/>
            <person name="Grigoriev I.V."/>
            <person name="Debuchy R."/>
            <person name="Gladieux P."/>
            <person name="Hiltunen Thoren M."/>
            <person name="Johannesson H."/>
        </authorList>
    </citation>
    <scope>NUCLEOTIDE SEQUENCE</scope>
    <source>
        <strain evidence="1">CBS 538.74</strain>
    </source>
</reference>
<name>A0AAN6VC20_9PEZI</name>
<reference evidence="1" key="2">
    <citation type="submission" date="2023-05" db="EMBL/GenBank/DDBJ databases">
        <authorList>
            <consortium name="Lawrence Berkeley National Laboratory"/>
            <person name="Steindorff A."/>
            <person name="Hensen N."/>
            <person name="Bonometti L."/>
            <person name="Westerberg I."/>
            <person name="Brannstrom I.O."/>
            <person name="Guillou S."/>
            <person name="Cros-Aarteil S."/>
            <person name="Calhoun S."/>
            <person name="Haridas S."/>
            <person name="Kuo A."/>
            <person name="Mondo S."/>
            <person name="Pangilinan J."/>
            <person name="Riley R."/>
            <person name="Labutti K."/>
            <person name="Andreopoulos B."/>
            <person name="Lipzen A."/>
            <person name="Chen C."/>
            <person name="Yanf M."/>
            <person name="Daum C."/>
            <person name="Ng V."/>
            <person name="Clum A."/>
            <person name="Ohm R."/>
            <person name="Martin F."/>
            <person name="Silar P."/>
            <person name="Natvig D."/>
            <person name="Lalanne C."/>
            <person name="Gautier V."/>
            <person name="Ament-Velasquez S.L."/>
            <person name="Kruys A."/>
            <person name="Hutchinson M.I."/>
            <person name="Powell A.J."/>
            <person name="Barry K."/>
            <person name="Miller A.N."/>
            <person name="Grigoriev I.V."/>
            <person name="Debuchy R."/>
            <person name="Gladieux P."/>
            <person name="Thoren M.H."/>
            <person name="Johannesson H."/>
        </authorList>
    </citation>
    <scope>NUCLEOTIDE SEQUENCE</scope>
    <source>
        <strain evidence="1">CBS 538.74</strain>
    </source>
</reference>
<comment type="caution">
    <text evidence="1">The sequence shown here is derived from an EMBL/GenBank/DDBJ whole genome shotgun (WGS) entry which is preliminary data.</text>
</comment>
<gene>
    <name evidence="1" type="ORF">C8A00DRAFT_47553</name>
</gene>
<accession>A0AAN6VC20</accession>
<evidence type="ECO:0000313" key="1">
    <source>
        <dbReference type="EMBL" id="KAK4148634.1"/>
    </source>
</evidence>
<protein>
    <submittedName>
        <fullName evidence="1">Uncharacterized protein</fullName>
    </submittedName>
</protein>
<organism evidence="1 2">
    <name type="scientific">Chaetomidium leptoderma</name>
    <dbReference type="NCBI Taxonomy" id="669021"/>
    <lineage>
        <taxon>Eukaryota</taxon>
        <taxon>Fungi</taxon>
        <taxon>Dikarya</taxon>
        <taxon>Ascomycota</taxon>
        <taxon>Pezizomycotina</taxon>
        <taxon>Sordariomycetes</taxon>
        <taxon>Sordariomycetidae</taxon>
        <taxon>Sordariales</taxon>
        <taxon>Chaetomiaceae</taxon>
        <taxon>Chaetomidium</taxon>
    </lineage>
</organism>
<evidence type="ECO:0000313" key="2">
    <source>
        <dbReference type="Proteomes" id="UP001302745"/>
    </source>
</evidence>
<sequence>MEGKLSIATLENQHRDIFIRAVTNVLSSQIAEVTYAQIVDGLPLSDTAFDVYRSCVCVGHPLLDEHQELCPGVIEHARELGANFDAGALEMDSRLVHDYQSASPGSRGFNTRLIELVARAVHEIAVWLYKQDTNRHKDDAFGLWRPPQDEVRFFPHTFPSTLLCHAWYRDHDQYPEGIADCVGYWAEARIFGGVVLFDRRDPETPDAVYLHPDRRDVIYRIYRLLDDQKHKLLQFMLCDTTPAECPLPLLPSDNNRHRVDPEEAIETTGIYRDRWERRLRPLKSGDARIKDVIDTWNYLSFEDWRDATRRGRRARRERKAKERGLG</sequence>
<dbReference type="Proteomes" id="UP001302745">
    <property type="component" value="Unassembled WGS sequence"/>
</dbReference>
<dbReference type="EMBL" id="MU857297">
    <property type="protein sequence ID" value="KAK4148634.1"/>
    <property type="molecule type" value="Genomic_DNA"/>
</dbReference>